<keyword evidence="3" id="KW-0804">Transcription</keyword>
<evidence type="ECO:0000256" key="3">
    <source>
        <dbReference type="ARBA" id="ARBA00023163"/>
    </source>
</evidence>
<protein>
    <submittedName>
        <fullName evidence="5">GntR family transcriptional regulator</fullName>
    </submittedName>
</protein>
<dbReference type="SUPFAM" id="SSF46785">
    <property type="entry name" value="Winged helix' DNA-binding domain"/>
    <property type="match status" value="1"/>
</dbReference>
<dbReference type="PANTHER" id="PTHR38445">
    <property type="entry name" value="HTH-TYPE TRANSCRIPTIONAL REPRESSOR YTRA"/>
    <property type="match status" value="1"/>
</dbReference>
<feature type="domain" description="HTH gntR-type" evidence="4">
    <location>
        <begin position="7"/>
        <end position="75"/>
    </location>
</feature>
<dbReference type="GO" id="GO:0003700">
    <property type="term" value="F:DNA-binding transcription factor activity"/>
    <property type="evidence" value="ECO:0007669"/>
    <property type="project" value="InterPro"/>
</dbReference>
<comment type="caution">
    <text evidence="5">The sequence shown here is derived from an EMBL/GenBank/DDBJ whole genome shotgun (WGS) entry which is preliminary data.</text>
</comment>
<dbReference type="OrthoDB" id="362473at2"/>
<dbReference type="Proteomes" id="UP000234384">
    <property type="component" value="Unassembled WGS sequence"/>
</dbReference>
<dbReference type="InterPro" id="IPR000524">
    <property type="entry name" value="Tscrpt_reg_HTH_GntR"/>
</dbReference>
<dbReference type="InterPro" id="IPR036388">
    <property type="entry name" value="WH-like_DNA-bd_sf"/>
</dbReference>
<dbReference type="Pfam" id="PF00392">
    <property type="entry name" value="GntR"/>
    <property type="match status" value="1"/>
</dbReference>
<dbReference type="RefSeq" id="WP_006701530.1">
    <property type="nucleotide sequence ID" value="NZ_PKHE01000023.1"/>
</dbReference>
<dbReference type="PROSITE" id="PS50949">
    <property type="entry name" value="HTH_GNTR"/>
    <property type="match status" value="1"/>
</dbReference>
<evidence type="ECO:0000256" key="1">
    <source>
        <dbReference type="ARBA" id="ARBA00023015"/>
    </source>
</evidence>
<evidence type="ECO:0000259" key="4">
    <source>
        <dbReference type="PROSITE" id="PS50949"/>
    </source>
</evidence>
<keyword evidence="1" id="KW-0805">Transcription regulation</keyword>
<dbReference type="GO" id="GO:0003677">
    <property type="term" value="F:DNA binding"/>
    <property type="evidence" value="ECO:0007669"/>
    <property type="project" value="UniProtKB-KW"/>
</dbReference>
<reference evidence="5" key="1">
    <citation type="submission" date="2017-12" db="EMBL/GenBank/DDBJ databases">
        <title>Phylogenetic diversity of female urinary microbiome.</title>
        <authorList>
            <person name="Thomas-White K."/>
            <person name="Wolfe A.J."/>
        </authorList>
    </citation>
    <scope>NUCLEOTIDE SEQUENCE [LARGE SCALE GENOMIC DNA]</scope>
    <source>
        <strain evidence="5">UMB0898</strain>
    </source>
</reference>
<dbReference type="EMBL" id="PKHE01000023">
    <property type="protein sequence ID" value="PKY87582.1"/>
    <property type="molecule type" value="Genomic_DNA"/>
</dbReference>
<dbReference type="PANTHER" id="PTHR38445:SF9">
    <property type="entry name" value="HTH-TYPE TRANSCRIPTIONAL REPRESSOR YTRA"/>
    <property type="match status" value="1"/>
</dbReference>
<dbReference type="CDD" id="cd07377">
    <property type="entry name" value="WHTH_GntR"/>
    <property type="match status" value="1"/>
</dbReference>
<dbReference type="AlphaFoldDB" id="A0A2I1JW95"/>
<dbReference type="InterPro" id="IPR036390">
    <property type="entry name" value="WH_DNA-bd_sf"/>
</dbReference>
<dbReference type="SMART" id="SM00345">
    <property type="entry name" value="HTH_GNTR"/>
    <property type="match status" value="1"/>
</dbReference>
<proteinExistence type="predicted"/>
<name>A0A2I1JW95_9LACT</name>
<sequence length="123" mass="14305">MNINSHLPIYEQLKQYFKSEIVSGNLTPGQELPSRRSIAQEFKVNPNTVQRAFKELEEEHIITTDANVPSRVTEDIQIIDALRHTLLQQAMIDFYQLIQQLNISPRTALEALNEFIQQKEEKQ</sequence>
<keyword evidence="2" id="KW-0238">DNA-binding</keyword>
<evidence type="ECO:0000313" key="5">
    <source>
        <dbReference type="EMBL" id="PKY87582.1"/>
    </source>
</evidence>
<organism evidence="5">
    <name type="scientific">Falseniella ignava</name>
    <dbReference type="NCBI Taxonomy" id="137730"/>
    <lineage>
        <taxon>Bacteria</taxon>
        <taxon>Bacillati</taxon>
        <taxon>Bacillota</taxon>
        <taxon>Bacilli</taxon>
        <taxon>Lactobacillales</taxon>
        <taxon>Aerococcaceae</taxon>
        <taxon>Falseniella</taxon>
    </lineage>
</organism>
<dbReference type="Gene3D" id="1.10.10.10">
    <property type="entry name" value="Winged helix-like DNA-binding domain superfamily/Winged helix DNA-binding domain"/>
    <property type="match status" value="1"/>
</dbReference>
<gene>
    <name evidence="5" type="ORF">CYJ57_06980</name>
</gene>
<accession>A0A2I1JW95</accession>
<evidence type="ECO:0000256" key="2">
    <source>
        <dbReference type="ARBA" id="ARBA00023125"/>
    </source>
</evidence>